<dbReference type="EMBL" id="QNZL01000296">
    <property type="protein sequence ID" value="RTZ76917.1"/>
    <property type="molecule type" value="Genomic_DNA"/>
</dbReference>
<sequence length="157" mass="17308">MRHILIILLISILLLSSPVIGEETGVLYYWKRSSGDVWKTFGDDNTHPKYVGEIKNDKPNGLGILYNGSPNYDGTFDFYIWKGIKFVGSWKNGKPHGKNAIGITSAGGKIRDKLVTVKAEKPKPLYPRMKAATPIASTAYSNIAGLRPNNSCHSICI</sequence>
<evidence type="ECO:0008006" key="4">
    <source>
        <dbReference type="Google" id="ProtNLM"/>
    </source>
</evidence>
<proteinExistence type="predicted"/>
<comment type="caution">
    <text evidence="2">The sequence shown here is derived from an EMBL/GenBank/DDBJ whole genome shotgun (WGS) entry which is preliminary data.</text>
</comment>
<keyword evidence="1" id="KW-0677">Repeat</keyword>
<reference evidence="2 3" key="1">
    <citation type="submission" date="2018-06" db="EMBL/GenBank/DDBJ databases">
        <title>Combined omics and stable isotope probing to characterize newly discovered Mariana Back-Arc vent microbial communities.</title>
        <authorList>
            <person name="Trembath-Reichert E."/>
            <person name="Huber J.A."/>
        </authorList>
    </citation>
    <scope>NUCLEOTIDE SEQUENCE [LARGE SCALE GENOMIC DNA]</scope>
    <source>
        <strain evidence="2">MAG 63_1</strain>
    </source>
</reference>
<dbReference type="Proteomes" id="UP000286801">
    <property type="component" value="Unassembled WGS sequence"/>
</dbReference>
<dbReference type="InterPro" id="IPR003409">
    <property type="entry name" value="MORN"/>
</dbReference>
<evidence type="ECO:0000313" key="3">
    <source>
        <dbReference type="Proteomes" id="UP000286801"/>
    </source>
</evidence>
<dbReference type="Pfam" id="PF02493">
    <property type="entry name" value="MORN"/>
    <property type="match status" value="2"/>
</dbReference>
<name>A0A432G0D8_9DELT</name>
<evidence type="ECO:0000256" key="1">
    <source>
        <dbReference type="ARBA" id="ARBA00022737"/>
    </source>
</evidence>
<dbReference type="SUPFAM" id="SSF82185">
    <property type="entry name" value="Histone H3 K4-specific methyltransferase SET7/9 N-terminal domain"/>
    <property type="match status" value="1"/>
</dbReference>
<organism evidence="2 3">
    <name type="scientific">SAR324 cluster bacterium</name>
    <dbReference type="NCBI Taxonomy" id="2024889"/>
    <lineage>
        <taxon>Bacteria</taxon>
        <taxon>Deltaproteobacteria</taxon>
        <taxon>SAR324 cluster</taxon>
    </lineage>
</organism>
<gene>
    <name evidence="2" type="ORF">DSY97_11160</name>
</gene>
<accession>A0A432G0D8</accession>
<dbReference type="AlphaFoldDB" id="A0A432G0D8"/>
<protein>
    <recommendedName>
        <fullName evidence="4">MORN repeat-containing protein</fullName>
    </recommendedName>
</protein>
<evidence type="ECO:0000313" key="2">
    <source>
        <dbReference type="EMBL" id="RTZ76917.1"/>
    </source>
</evidence>